<dbReference type="VEuPathDB" id="FungiDB:RhiirA1_529248"/>
<dbReference type="VEuPathDB" id="FungiDB:FUN_023235"/>
<organism evidence="1 2">
    <name type="scientific">Rhizophagus irregularis</name>
    <dbReference type="NCBI Taxonomy" id="588596"/>
    <lineage>
        <taxon>Eukaryota</taxon>
        <taxon>Fungi</taxon>
        <taxon>Fungi incertae sedis</taxon>
        <taxon>Mucoromycota</taxon>
        <taxon>Glomeromycotina</taxon>
        <taxon>Glomeromycetes</taxon>
        <taxon>Glomerales</taxon>
        <taxon>Glomeraceae</taxon>
        <taxon>Rhizophagus</taxon>
    </lineage>
</organism>
<sequence>MIENFPVTYIEWGTFSEKIPRNNPPQKSFPLNIKEEFDSILDTLIGINFRSKYCNLTAISLGWKIVGREYTHKPAIVFYVIRKDIIPIGDDLLPKTINGIDTDVREGFYEPTGFADSEFCREYSTRVSSGCSIGICDSRAGTLGAFVRNSNGHIYLLSNCHVLCSDDNRQIKHIVKQPAYIDHVGAIENKIDGKREMLGAEYGNNEIERLEAELITARDKDTKFARFIVGIRDNCIVNGKSYGVDAAIASLELINNNRKNDIRPKDFSIPKSAFEKYSLKVPFQFSKAIDDVNSFDTSKSIFKVGRTTGLTKGRIPDLIGTSFSSNKGPIYENQLLNLGGVRMKKVNNSEGRTIFQPKWLDRQIVALQKGDGSFMEKGDSGCIWFDQNGMILALGHGYLKEMSQYMQ</sequence>
<reference evidence="1 2" key="1">
    <citation type="submission" date="2015-10" db="EMBL/GenBank/DDBJ databases">
        <title>Genome analyses suggest a sexual origin of heterokaryosis in a supposedly ancient asexual fungus.</title>
        <authorList>
            <person name="Ropars J."/>
            <person name="Sedzielewska K."/>
            <person name="Noel J."/>
            <person name="Charron P."/>
            <person name="Farinelli L."/>
            <person name="Marton T."/>
            <person name="Kruger M."/>
            <person name="Pelin A."/>
            <person name="Brachmann A."/>
            <person name="Corradi N."/>
        </authorList>
    </citation>
    <scope>NUCLEOTIDE SEQUENCE [LARGE SCALE GENOMIC DNA]</scope>
    <source>
        <strain evidence="1 2">A4</strain>
    </source>
</reference>
<keyword evidence="2" id="KW-1185">Reference proteome</keyword>
<dbReference type="EMBL" id="LLXI01000407">
    <property type="protein sequence ID" value="PKY45755.1"/>
    <property type="molecule type" value="Genomic_DNA"/>
</dbReference>
<dbReference type="AlphaFoldDB" id="A0A2I1GGK2"/>
<gene>
    <name evidence="1" type="ORF">RhiirA4_517782</name>
</gene>
<dbReference type="Proteomes" id="UP000234323">
    <property type="component" value="Unassembled WGS sequence"/>
</dbReference>
<protein>
    <submittedName>
        <fullName evidence="1">Uncharacterized protein</fullName>
    </submittedName>
</protein>
<evidence type="ECO:0000313" key="2">
    <source>
        <dbReference type="Proteomes" id="UP000234323"/>
    </source>
</evidence>
<proteinExistence type="predicted"/>
<evidence type="ECO:0000313" key="1">
    <source>
        <dbReference type="EMBL" id="PKY45755.1"/>
    </source>
</evidence>
<name>A0A2I1GGK2_9GLOM</name>
<accession>A0A2I1GGK2</accession>
<dbReference type="VEuPathDB" id="FungiDB:RhiirFUN_001318"/>
<comment type="caution">
    <text evidence="1">The sequence shown here is derived from an EMBL/GenBank/DDBJ whole genome shotgun (WGS) entry which is preliminary data.</text>
</comment>